<reference evidence="1 2" key="1">
    <citation type="submission" date="2015-01" db="EMBL/GenBank/DDBJ databases">
        <title>Evolution of Trichinella species and genotypes.</title>
        <authorList>
            <person name="Korhonen P.K."/>
            <person name="Edoardo P."/>
            <person name="Giuseppe L.R."/>
            <person name="Gasser R.B."/>
        </authorList>
    </citation>
    <scope>NUCLEOTIDE SEQUENCE [LARGE SCALE GENOMIC DNA]</scope>
    <source>
        <strain evidence="1">ISS176</strain>
    </source>
</reference>
<dbReference type="Proteomes" id="UP000054826">
    <property type="component" value="Unassembled WGS sequence"/>
</dbReference>
<sequence length="52" mass="5993">MLSSSGEIMLMWTGWGREKAETGIYNGILNKRVRSHRTFQISKDDGTLEMIF</sequence>
<evidence type="ECO:0000313" key="2">
    <source>
        <dbReference type="Proteomes" id="UP000054826"/>
    </source>
</evidence>
<evidence type="ECO:0000313" key="1">
    <source>
        <dbReference type="EMBL" id="KRY98988.1"/>
    </source>
</evidence>
<accession>A0A0V1GL66</accession>
<organism evidence="1 2">
    <name type="scientific">Trichinella pseudospiralis</name>
    <name type="common">Parasitic roundworm</name>
    <dbReference type="NCBI Taxonomy" id="6337"/>
    <lineage>
        <taxon>Eukaryota</taxon>
        <taxon>Metazoa</taxon>
        <taxon>Ecdysozoa</taxon>
        <taxon>Nematoda</taxon>
        <taxon>Enoplea</taxon>
        <taxon>Dorylaimia</taxon>
        <taxon>Trichinellida</taxon>
        <taxon>Trichinellidae</taxon>
        <taxon>Trichinella</taxon>
    </lineage>
</organism>
<dbReference type="AlphaFoldDB" id="A0A0V1GL66"/>
<comment type="caution">
    <text evidence="1">The sequence shown here is derived from an EMBL/GenBank/DDBJ whole genome shotgun (WGS) entry which is preliminary data.</text>
</comment>
<proteinExistence type="predicted"/>
<protein>
    <submittedName>
        <fullName evidence="1">Uncharacterized protein</fullName>
    </submittedName>
</protein>
<name>A0A0V1GL66_TRIPS</name>
<dbReference type="EMBL" id="JYDV01001660">
    <property type="protein sequence ID" value="KRY98988.1"/>
    <property type="molecule type" value="Genomic_DNA"/>
</dbReference>
<gene>
    <name evidence="1" type="ORF">T4C_9927</name>
</gene>